<evidence type="ECO:0000313" key="1">
    <source>
        <dbReference type="EMBL" id="MFC3169348.1"/>
    </source>
</evidence>
<reference evidence="2" key="1">
    <citation type="journal article" date="2019" name="Int. J. Syst. Evol. Microbiol.">
        <title>The Global Catalogue of Microorganisms (GCM) 10K type strain sequencing project: providing services to taxonomists for standard genome sequencing and annotation.</title>
        <authorList>
            <consortium name="The Broad Institute Genomics Platform"/>
            <consortium name="The Broad Institute Genome Sequencing Center for Infectious Disease"/>
            <person name="Wu L."/>
            <person name="Ma J."/>
        </authorList>
    </citation>
    <scope>NUCLEOTIDE SEQUENCE [LARGE SCALE GENOMIC DNA]</scope>
    <source>
        <strain evidence="2">KCTC 52239</strain>
    </source>
</reference>
<dbReference type="RefSeq" id="WP_207464727.1">
    <property type="nucleotide sequence ID" value="NZ_JAFNAW010000001.1"/>
</dbReference>
<protein>
    <submittedName>
        <fullName evidence="1">Uncharacterized protein</fullName>
    </submittedName>
</protein>
<dbReference type="EMBL" id="JBHRTE010000059">
    <property type="protein sequence ID" value="MFC3169348.1"/>
    <property type="molecule type" value="Genomic_DNA"/>
</dbReference>
<organism evidence="1 2">
    <name type="scientific">Paracoccus fontiphilus</name>
    <dbReference type="NCBI Taxonomy" id="1815556"/>
    <lineage>
        <taxon>Bacteria</taxon>
        <taxon>Pseudomonadati</taxon>
        <taxon>Pseudomonadota</taxon>
        <taxon>Alphaproteobacteria</taxon>
        <taxon>Rhodobacterales</taxon>
        <taxon>Paracoccaceae</taxon>
        <taxon>Paracoccus</taxon>
    </lineage>
</organism>
<name>A0ABV7IFH1_9RHOB</name>
<dbReference type="Proteomes" id="UP001595557">
    <property type="component" value="Unassembled WGS sequence"/>
</dbReference>
<proteinExistence type="predicted"/>
<comment type="caution">
    <text evidence="1">The sequence shown here is derived from an EMBL/GenBank/DDBJ whole genome shotgun (WGS) entry which is preliminary data.</text>
</comment>
<gene>
    <name evidence="1" type="ORF">ACFOD7_14945</name>
</gene>
<accession>A0ABV7IFH1</accession>
<evidence type="ECO:0000313" key="2">
    <source>
        <dbReference type="Proteomes" id="UP001595557"/>
    </source>
</evidence>
<sequence length="147" mass="15804">MPPAYLWGHWQHQGNDVDQPQCAAAFPTDRASARARRCIAPLSLSALVALTACGRAPTDDILPGGIPAMTDLHQASTLPPDSVRTVARRDFGWRLIYHPARAPVGADQGAARALCGLERRRVARIERLPRLDPTADPGAAIIDIICA</sequence>
<keyword evidence="2" id="KW-1185">Reference proteome</keyword>